<accession>A0A0G1XVR9</accession>
<gene>
    <name evidence="1" type="ORF">UY81_C0046G0006</name>
</gene>
<dbReference type="Proteomes" id="UP000034290">
    <property type="component" value="Unassembled WGS sequence"/>
</dbReference>
<sequence length="124" mass="14257">MEVVERDKGLVLFCVDRFGIDRRDFFSERDPERVETVGADLVVDSERFRVAGVMWIRATSFPQRNEDTVRRLAPRIGFGECELLGRELHEGVLEDRLFFKVDILAIHVRAGSILRDGDVENHVA</sequence>
<organism evidence="1 2">
    <name type="scientific">Candidatus Giovannonibacteria bacterium GW2011_GWA2_53_7</name>
    <dbReference type="NCBI Taxonomy" id="1618650"/>
    <lineage>
        <taxon>Bacteria</taxon>
        <taxon>Candidatus Giovannoniibacteriota</taxon>
    </lineage>
</organism>
<name>A0A0G1XVR9_9BACT</name>
<dbReference type="EMBL" id="LCRM01000046">
    <property type="protein sequence ID" value="KKW35293.1"/>
    <property type="molecule type" value="Genomic_DNA"/>
</dbReference>
<evidence type="ECO:0000313" key="1">
    <source>
        <dbReference type="EMBL" id="KKW35293.1"/>
    </source>
</evidence>
<protein>
    <submittedName>
        <fullName evidence="1">Uncharacterized protein</fullName>
    </submittedName>
</protein>
<dbReference type="AlphaFoldDB" id="A0A0G1XVR9"/>
<comment type="caution">
    <text evidence="1">The sequence shown here is derived from an EMBL/GenBank/DDBJ whole genome shotgun (WGS) entry which is preliminary data.</text>
</comment>
<evidence type="ECO:0000313" key="2">
    <source>
        <dbReference type="Proteomes" id="UP000034290"/>
    </source>
</evidence>
<proteinExistence type="predicted"/>
<reference evidence="1 2" key="1">
    <citation type="journal article" date="2015" name="Nature">
        <title>rRNA introns, odd ribosomes, and small enigmatic genomes across a large radiation of phyla.</title>
        <authorList>
            <person name="Brown C.T."/>
            <person name="Hug L.A."/>
            <person name="Thomas B.C."/>
            <person name="Sharon I."/>
            <person name="Castelle C.J."/>
            <person name="Singh A."/>
            <person name="Wilkins M.J."/>
            <person name="Williams K.H."/>
            <person name="Banfield J.F."/>
        </authorList>
    </citation>
    <scope>NUCLEOTIDE SEQUENCE [LARGE SCALE GENOMIC DNA]</scope>
</reference>